<name>A0A8S5REM8_9VIRU</name>
<sequence length="195" mass="21750">MKKNYPVSSIGFTISELPGETAIYIEFSGCYQKCPNCHSDYLQGNQGDSLSLEDTVFNVYALAQKYPDDITAIVLMGGTTNSGITEKSLGILIKSLAKKTGLPIGLYSGRDEDPDKYLDVEEIRWVKTGSYKEAFGGLEEPTTNQRFYVKEHTIVTDQYGVYSGRTPHWVDMTKQFQILKGEEIAKQTNSDSDSE</sequence>
<accession>A0A8S5REM8</accession>
<protein>
    <submittedName>
        <fullName evidence="1">Anaerobic ribonucleoside-triphosphate reductase activating protein</fullName>
    </submittedName>
</protein>
<reference evidence="1" key="1">
    <citation type="journal article" date="2021" name="Proc. Natl. Acad. Sci. U.S.A.">
        <title>A Catalog of Tens of Thousands of Viruses from Human Metagenomes Reveals Hidden Associations with Chronic Diseases.</title>
        <authorList>
            <person name="Tisza M.J."/>
            <person name="Buck C.B."/>
        </authorList>
    </citation>
    <scope>NUCLEOTIDE SEQUENCE</scope>
    <source>
        <strain evidence="1">Ctqq75</strain>
    </source>
</reference>
<dbReference type="EMBL" id="BK059096">
    <property type="protein sequence ID" value="DAE29611.1"/>
    <property type="molecule type" value="Genomic_DNA"/>
</dbReference>
<organism evidence="1">
    <name type="scientific">virus sp. ctqq75</name>
    <dbReference type="NCBI Taxonomy" id="2827999"/>
    <lineage>
        <taxon>Viruses</taxon>
    </lineage>
</organism>
<proteinExistence type="predicted"/>
<evidence type="ECO:0000313" key="1">
    <source>
        <dbReference type="EMBL" id="DAE29611.1"/>
    </source>
</evidence>